<feature type="compositionally biased region" description="Basic and acidic residues" evidence="2">
    <location>
        <begin position="451"/>
        <end position="462"/>
    </location>
</feature>
<dbReference type="STRING" id="1461694.ATO9_18975"/>
<feature type="compositionally biased region" description="Polar residues" evidence="2">
    <location>
        <begin position="466"/>
        <end position="476"/>
    </location>
</feature>
<protein>
    <submittedName>
        <fullName evidence="5">MmgE/PrpD family protein</fullName>
    </submittedName>
</protein>
<dbReference type="PANTHER" id="PTHR16943">
    <property type="entry name" value="2-METHYLCITRATE DEHYDRATASE-RELATED"/>
    <property type="match status" value="1"/>
</dbReference>
<name>A0A0A0EB02_9RHOB</name>
<dbReference type="EMBL" id="AQQX01000012">
    <property type="protein sequence ID" value="KGM47273.1"/>
    <property type="molecule type" value="Genomic_DNA"/>
</dbReference>
<dbReference type="Gene3D" id="3.30.1330.120">
    <property type="entry name" value="2-methylcitrate dehydratase PrpD"/>
    <property type="match status" value="1"/>
</dbReference>
<dbReference type="InterPro" id="IPR005656">
    <property type="entry name" value="MmgE_PrpD"/>
</dbReference>
<evidence type="ECO:0000313" key="5">
    <source>
        <dbReference type="EMBL" id="KGM47273.1"/>
    </source>
</evidence>
<evidence type="ECO:0000259" key="3">
    <source>
        <dbReference type="Pfam" id="PF03972"/>
    </source>
</evidence>
<feature type="domain" description="MmgE/PrpD C-terminal" evidence="4">
    <location>
        <begin position="260"/>
        <end position="415"/>
    </location>
</feature>
<proteinExistence type="inferred from homology"/>
<dbReference type="GO" id="GO:0016829">
    <property type="term" value="F:lyase activity"/>
    <property type="evidence" value="ECO:0007669"/>
    <property type="project" value="InterPro"/>
</dbReference>
<dbReference type="Gene3D" id="1.10.4100.10">
    <property type="entry name" value="2-methylcitrate dehydratase PrpD"/>
    <property type="match status" value="1"/>
</dbReference>
<dbReference type="Pfam" id="PF03972">
    <property type="entry name" value="MmgE_PrpD_N"/>
    <property type="match status" value="1"/>
</dbReference>
<gene>
    <name evidence="5" type="ORF">ATO9_18975</name>
</gene>
<sequence length="476" mass="49568">MVSDFTSRLSRFVAAPHRLSDADAEQAALCVEDTIAAIYGGWHEPVVRRLAALDAGGPAVPAGNTAGGSPEQAAFLNAVAGHALDFDDVHTVSVTHPSVVIVPALLAIADVRPDTVDRIAPALAVGTAVNVALGQILGFDHYNKGWHATSTIGVLASAAAVAHQLGLGDDAVRNALSLAASLAGGMQINFGAMAKPIQAGNAALVGLRATRMAEAGITGAPDIFAARGFFDLYAGPDGIAADPAAVEPRIDLGTVSRKLYPCCYLTHRMIAAGRHLHAERGGEAVPEGSVIEMTVPESVMVPLHVTDPKDGMQAKFCAAYTLAVALQQGQVGLVDFEGDNPHRPAVRRLMDMISIQTTPESGRDHAGVDHGTVHVRLRKGNVTLAETSVAAHPGSPSDPATPAAIGDKIADCLGKYRRDGGAAPSASAFRRDLRTRLHLPPLREASAPDGQKNHARQDKPVKEMSSADQTPSERTV</sequence>
<dbReference type="AlphaFoldDB" id="A0A0A0EB02"/>
<dbReference type="OrthoDB" id="9795089at2"/>
<feature type="region of interest" description="Disordered" evidence="2">
    <location>
        <begin position="420"/>
        <end position="476"/>
    </location>
</feature>
<evidence type="ECO:0000256" key="1">
    <source>
        <dbReference type="ARBA" id="ARBA00006174"/>
    </source>
</evidence>
<dbReference type="InterPro" id="IPR042183">
    <property type="entry name" value="MmgE/PrpD_sf_1"/>
</dbReference>
<dbReference type="Pfam" id="PF19305">
    <property type="entry name" value="MmgE_PrpD_C"/>
    <property type="match status" value="1"/>
</dbReference>
<dbReference type="InterPro" id="IPR036148">
    <property type="entry name" value="MmgE/PrpD_sf"/>
</dbReference>
<dbReference type="Proteomes" id="UP000030004">
    <property type="component" value="Unassembled WGS sequence"/>
</dbReference>
<evidence type="ECO:0000313" key="6">
    <source>
        <dbReference type="Proteomes" id="UP000030004"/>
    </source>
</evidence>
<dbReference type="InterPro" id="IPR045336">
    <property type="entry name" value="MmgE_PrpD_N"/>
</dbReference>
<dbReference type="PANTHER" id="PTHR16943:SF8">
    <property type="entry name" value="2-METHYLCITRATE DEHYDRATASE"/>
    <property type="match status" value="1"/>
</dbReference>
<evidence type="ECO:0000256" key="2">
    <source>
        <dbReference type="SAM" id="MobiDB-lite"/>
    </source>
</evidence>
<organism evidence="5 6">
    <name type="scientific">Pseudooceanicola atlanticus</name>
    <dbReference type="NCBI Taxonomy" id="1461694"/>
    <lineage>
        <taxon>Bacteria</taxon>
        <taxon>Pseudomonadati</taxon>
        <taxon>Pseudomonadota</taxon>
        <taxon>Alphaproteobacteria</taxon>
        <taxon>Rhodobacterales</taxon>
        <taxon>Paracoccaceae</taxon>
        <taxon>Pseudooceanicola</taxon>
    </lineage>
</organism>
<accession>A0A0A0EB02</accession>
<dbReference type="InterPro" id="IPR045337">
    <property type="entry name" value="MmgE_PrpD_C"/>
</dbReference>
<dbReference type="eggNOG" id="COG2079">
    <property type="taxonomic scope" value="Bacteria"/>
</dbReference>
<evidence type="ECO:0000259" key="4">
    <source>
        <dbReference type="Pfam" id="PF19305"/>
    </source>
</evidence>
<dbReference type="SUPFAM" id="SSF103378">
    <property type="entry name" value="2-methylcitrate dehydratase PrpD"/>
    <property type="match status" value="1"/>
</dbReference>
<keyword evidence="6" id="KW-1185">Reference proteome</keyword>
<dbReference type="InterPro" id="IPR042188">
    <property type="entry name" value="MmgE/PrpD_sf_2"/>
</dbReference>
<feature type="domain" description="MmgE/PrpD N-terminal" evidence="3">
    <location>
        <begin position="17"/>
        <end position="237"/>
    </location>
</feature>
<reference evidence="5 6" key="1">
    <citation type="journal article" date="2015" name="Antonie Van Leeuwenhoek">
        <title>Pseudooceanicola atlanticus gen. nov. sp. nov., isolated from surface seawater of the Atlantic Ocean and reclassification of Oceanicola batsensis, Oceanicola marinus, Oceanicola nitratireducens, Oceanicola nanhaiensis, Oceanicola antarcticus and Oceanicola flagellatus, as Pseudooceanicola batsensis comb. nov., Pseudooceanicola marinus comb. nov., Pseudooceanicola nitratireducens comb. nov., Pseudooceanicola nanhaiensis comb. nov., Pseudooceanicola antarcticus comb. nov., and Pseudooceanicola flagellatus comb. nov.</title>
        <authorList>
            <person name="Lai Q."/>
            <person name="Li G."/>
            <person name="Liu X."/>
            <person name="Du Y."/>
            <person name="Sun F."/>
            <person name="Shao Z."/>
        </authorList>
    </citation>
    <scope>NUCLEOTIDE SEQUENCE [LARGE SCALE GENOMIC DNA]</scope>
    <source>
        <strain evidence="5 6">22II-s11g</strain>
    </source>
</reference>
<comment type="caution">
    <text evidence="5">The sequence shown here is derived from an EMBL/GenBank/DDBJ whole genome shotgun (WGS) entry which is preliminary data.</text>
</comment>
<comment type="similarity">
    <text evidence="1">Belongs to the PrpD family.</text>
</comment>